<gene>
    <name evidence="2" type="ORF">DHEL01_v203533</name>
</gene>
<evidence type="ECO:0000313" key="2">
    <source>
        <dbReference type="EMBL" id="POS78080.1"/>
    </source>
</evidence>
<evidence type="ECO:0000256" key="1">
    <source>
        <dbReference type="SAM" id="MobiDB-lite"/>
    </source>
</evidence>
<evidence type="ECO:0000313" key="3">
    <source>
        <dbReference type="Proteomes" id="UP000094444"/>
    </source>
</evidence>
<protein>
    <submittedName>
        <fullName evidence="2">Uncharacterized protein</fullName>
    </submittedName>
</protein>
<feature type="compositionally biased region" description="Polar residues" evidence="1">
    <location>
        <begin position="1"/>
        <end position="14"/>
    </location>
</feature>
<reference evidence="2" key="1">
    <citation type="submission" date="2017-09" db="EMBL/GenBank/DDBJ databases">
        <title>Polyketide synthases of a Diaporthe helianthi virulent isolate.</title>
        <authorList>
            <person name="Baroncelli R."/>
        </authorList>
    </citation>
    <scope>NUCLEOTIDE SEQUENCE [LARGE SCALE GENOMIC DNA]</scope>
    <source>
        <strain evidence="2">7/96</strain>
    </source>
</reference>
<accession>A0A2P5I6F1</accession>
<feature type="region of interest" description="Disordered" evidence="1">
    <location>
        <begin position="1"/>
        <end position="92"/>
    </location>
</feature>
<feature type="region of interest" description="Disordered" evidence="1">
    <location>
        <begin position="132"/>
        <end position="166"/>
    </location>
</feature>
<dbReference type="InParanoid" id="A0A2P5I6F1"/>
<sequence>MCLITGTRSRSQYEGISLPSRPVAPVYNAEKYEKPRRAPMVPPNSQARKRNERQVKSTLRDADKRPTPQPQPQQQQQQRAVKTTELGSTVPIRRTAARPVVLDESLVHPALRAAGKTYDQSDVDPAFRATSAFKPRDLRRPQPQPPPAQQTPARQAEQPRVHSSPLKTTKALELQTSLHPSLRNLQRTHAAAPRRVTELTRHTVERRVDYYLGSPNNYDDSPRELEVSPLNVANKLPYAAQHRRR</sequence>
<keyword evidence="3" id="KW-1185">Reference proteome</keyword>
<dbReference type="Proteomes" id="UP000094444">
    <property type="component" value="Unassembled WGS sequence"/>
</dbReference>
<dbReference type="AlphaFoldDB" id="A0A2P5I6F1"/>
<feature type="compositionally biased region" description="Basic and acidic residues" evidence="1">
    <location>
        <begin position="52"/>
        <end position="66"/>
    </location>
</feature>
<comment type="caution">
    <text evidence="2">The sequence shown here is derived from an EMBL/GenBank/DDBJ whole genome shotgun (WGS) entry which is preliminary data.</text>
</comment>
<dbReference type="OrthoDB" id="5242132at2759"/>
<name>A0A2P5I6F1_DIAHE</name>
<organism evidence="2 3">
    <name type="scientific">Diaporthe helianthi</name>
    <dbReference type="NCBI Taxonomy" id="158607"/>
    <lineage>
        <taxon>Eukaryota</taxon>
        <taxon>Fungi</taxon>
        <taxon>Dikarya</taxon>
        <taxon>Ascomycota</taxon>
        <taxon>Pezizomycotina</taxon>
        <taxon>Sordariomycetes</taxon>
        <taxon>Sordariomycetidae</taxon>
        <taxon>Diaporthales</taxon>
        <taxon>Diaporthaceae</taxon>
        <taxon>Diaporthe</taxon>
    </lineage>
</organism>
<proteinExistence type="predicted"/>
<dbReference type="EMBL" id="MAVT02000215">
    <property type="protein sequence ID" value="POS78080.1"/>
    <property type="molecule type" value="Genomic_DNA"/>
</dbReference>